<evidence type="ECO:0000313" key="1">
    <source>
        <dbReference type="EMBL" id="WMX46987.1"/>
    </source>
</evidence>
<organism evidence="1 2">
    <name type="scientific">Streptomyces roseicoloratus</name>
    <dbReference type="NCBI Taxonomy" id="2508722"/>
    <lineage>
        <taxon>Bacteria</taxon>
        <taxon>Bacillati</taxon>
        <taxon>Actinomycetota</taxon>
        <taxon>Actinomycetes</taxon>
        <taxon>Kitasatosporales</taxon>
        <taxon>Streptomycetaceae</taxon>
        <taxon>Streptomyces</taxon>
    </lineage>
</organism>
<sequence>MGGVRVPSKESARVPSTPAKLLSRAILAGTSVYLAGQVVHTVLNTNRWPFCTFNMFAYHKRDQALQMRVRLFTDDGEAVGPTDPWSLLPLEFFRVVSVLERVFHAQDDAEVRDRFCRQALERLNRRGWRAWDEVKASFSAGPGRRFVAMELYFVEVDFRTCSPFDRTEVTSAELVHRYDPEGVVADQAEAPLWRFAEPLAEETGEGKKKEEAGHAA</sequence>
<dbReference type="RefSeq" id="WP_309549239.1">
    <property type="nucleotide sequence ID" value="NZ_CP133762.1"/>
</dbReference>
<accession>A0ABY9RXT7</accession>
<reference evidence="1 2" key="1">
    <citation type="submission" date="2023-09" db="EMBL/GenBank/DDBJ databases">
        <title>Complete genome of Streptomyces roseicoloratus T14.</title>
        <authorList>
            <person name="Bashizi T."/>
            <person name="Kim M.-J."/>
            <person name="Lee G."/>
            <person name="Tagele S.B."/>
            <person name="Shin J.-H."/>
        </authorList>
    </citation>
    <scope>NUCLEOTIDE SEQUENCE [LARGE SCALE GENOMIC DNA]</scope>
    <source>
        <strain evidence="1 2">T14</strain>
    </source>
</reference>
<gene>
    <name evidence="1" type="ORF">RGF97_22165</name>
</gene>
<name>A0ABY9RXT7_9ACTN</name>
<proteinExistence type="predicted"/>
<dbReference type="EMBL" id="CP133762">
    <property type="protein sequence ID" value="WMX46987.1"/>
    <property type="molecule type" value="Genomic_DNA"/>
</dbReference>
<evidence type="ECO:0000313" key="2">
    <source>
        <dbReference type="Proteomes" id="UP001250858"/>
    </source>
</evidence>
<dbReference type="Proteomes" id="UP001250858">
    <property type="component" value="Chromosome"/>
</dbReference>
<keyword evidence="2" id="KW-1185">Reference proteome</keyword>
<protein>
    <submittedName>
        <fullName evidence="1">Uncharacterized protein</fullName>
    </submittedName>
</protein>